<accession>I8AMJ2</accession>
<dbReference type="InterPro" id="IPR018958">
    <property type="entry name" value="Knr4/Smi1-like_dom"/>
</dbReference>
<proteinExistence type="predicted"/>
<dbReference type="Pfam" id="PF09346">
    <property type="entry name" value="SMI1_KNR4"/>
    <property type="match status" value="1"/>
</dbReference>
<dbReference type="EMBL" id="AKKV01000012">
    <property type="protein sequence ID" value="EIT87202.1"/>
    <property type="molecule type" value="Genomic_DNA"/>
</dbReference>
<feature type="non-terminal residue" evidence="2">
    <location>
        <position position="54"/>
    </location>
</feature>
<organism evidence="2 3">
    <name type="scientific">Fictibacillus macauensis ZFHKF-1</name>
    <dbReference type="NCBI Taxonomy" id="1196324"/>
    <lineage>
        <taxon>Bacteria</taxon>
        <taxon>Bacillati</taxon>
        <taxon>Bacillota</taxon>
        <taxon>Bacilli</taxon>
        <taxon>Bacillales</taxon>
        <taxon>Fictibacillaceae</taxon>
        <taxon>Fictibacillus</taxon>
    </lineage>
</organism>
<reference evidence="2 3" key="1">
    <citation type="journal article" date="2012" name="J. Bacteriol.">
        <title>Genome of Bacillus macauensis ZFHKF-1, a Long-Chain-Forming Bacterium.</title>
        <authorList>
            <person name="Cai L."/>
            <person name="Zhang T."/>
        </authorList>
    </citation>
    <scope>NUCLEOTIDE SEQUENCE [LARGE SCALE GENOMIC DNA]</scope>
    <source>
        <strain evidence="2 3">ZFHKF-1</strain>
    </source>
</reference>
<evidence type="ECO:0000313" key="2">
    <source>
        <dbReference type="EMBL" id="EIT87202.1"/>
    </source>
</evidence>
<dbReference type="Proteomes" id="UP000004080">
    <property type="component" value="Unassembled WGS sequence"/>
</dbReference>
<evidence type="ECO:0000313" key="3">
    <source>
        <dbReference type="Proteomes" id="UP000004080"/>
    </source>
</evidence>
<feature type="domain" description="Knr4/Smi1-like" evidence="1">
    <location>
        <begin position="14"/>
        <end position="49"/>
    </location>
</feature>
<protein>
    <recommendedName>
        <fullName evidence="1">Knr4/Smi1-like domain-containing protein</fullName>
    </recommendedName>
</protein>
<sequence>MNNHITWEFADAEVSEAKVVEIGQQLGYQLPQDYIDCVKVNGGASVEPEAFMAG</sequence>
<dbReference type="AlphaFoldDB" id="I8AMJ2"/>
<dbReference type="RefSeq" id="WP_007200390.1">
    <property type="nucleotide sequence ID" value="NZ_AKKV01000012.1"/>
</dbReference>
<keyword evidence="3" id="KW-1185">Reference proteome</keyword>
<dbReference type="Gene3D" id="3.40.1580.10">
    <property type="entry name" value="SMI1/KNR4-like"/>
    <property type="match status" value="1"/>
</dbReference>
<evidence type="ECO:0000259" key="1">
    <source>
        <dbReference type="Pfam" id="PF09346"/>
    </source>
</evidence>
<dbReference type="InterPro" id="IPR037883">
    <property type="entry name" value="Knr4/Smi1-like_sf"/>
</dbReference>
<comment type="caution">
    <text evidence="2">The sequence shown here is derived from an EMBL/GenBank/DDBJ whole genome shotgun (WGS) entry which is preliminary data.</text>
</comment>
<dbReference type="SUPFAM" id="SSF160631">
    <property type="entry name" value="SMI1/KNR4-like"/>
    <property type="match status" value="1"/>
</dbReference>
<gene>
    <name evidence="2" type="ORF">A374_01429</name>
</gene>
<name>I8AMJ2_9BACL</name>